<dbReference type="Proteomes" id="UP000831534">
    <property type="component" value="Chromosome"/>
</dbReference>
<keyword evidence="3" id="KW-1185">Reference proteome</keyword>
<name>A0A8T9MUA3_9NEIS</name>
<reference evidence="2" key="1">
    <citation type="journal article" date="2022" name="Res Sq">
        <title>Evolution of multicellular longitudinally dividing oral cavity symbionts (Neisseriaceae).</title>
        <authorList>
            <person name="Nyongesa S."/>
            <person name="Weber P."/>
            <person name="Bernet E."/>
            <person name="Pullido F."/>
            <person name="Nieckarz M."/>
            <person name="Delaby M."/>
            <person name="Nieves C."/>
            <person name="Viehboeck T."/>
            <person name="Krause N."/>
            <person name="Rivera-Millot A."/>
            <person name="Nakamura A."/>
            <person name="Vischer N."/>
            <person name="VanNieuwenhze M."/>
            <person name="Brun Y."/>
            <person name="Cava F."/>
            <person name="Bulgheresi S."/>
            <person name="Veyrier F."/>
        </authorList>
    </citation>
    <scope>NUCLEOTIDE SEQUENCE</scope>
    <source>
        <strain evidence="2">17694</strain>
    </source>
</reference>
<evidence type="ECO:0000313" key="3">
    <source>
        <dbReference type="Proteomes" id="UP000831534"/>
    </source>
</evidence>
<dbReference type="AlphaFoldDB" id="A0A8T9MUA3"/>
<dbReference type="EMBL" id="CP091521">
    <property type="protein sequence ID" value="UOP04684.1"/>
    <property type="molecule type" value="Genomic_DNA"/>
</dbReference>
<organism evidence="2 3">
    <name type="scientific">Conchiformibius kuhniae</name>
    <dbReference type="NCBI Taxonomy" id="211502"/>
    <lineage>
        <taxon>Bacteria</taxon>
        <taxon>Pseudomonadati</taxon>
        <taxon>Pseudomonadota</taxon>
        <taxon>Betaproteobacteria</taxon>
        <taxon>Neisseriales</taxon>
        <taxon>Neisseriaceae</taxon>
        <taxon>Conchiformibius</taxon>
    </lineage>
</organism>
<keyword evidence="1" id="KW-0472">Membrane</keyword>
<gene>
    <name evidence="2" type="ORF">LVJ77_10900</name>
</gene>
<evidence type="ECO:0000313" key="2">
    <source>
        <dbReference type="EMBL" id="UOP04684.1"/>
    </source>
</evidence>
<dbReference type="KEGG" id="ckh:LVJ77_10900"/>
<sequence length="53" mass="6274">MKYLIAAIFYPTTSVLIVLGLDYLFPHKDMLYWKMGLSGVVGTVFNRFWLWEK</sequence>
<reference evidence="2" key="2">
    <citation type="submission" date="2024-09" db="EMBL/GenBank/DDBJ databases">
        <authorList>
            <person name="Veyrier F.J."/>
        </authorList>
    </citation>
    <scope>NUCLEOTIDE SEQUENCE</scope>
    <source>
        <strain evidence="2">17694</strain>
    </source>
</reference>
<keyword evidence="1" id="KW-1133">Transmembrane helix</keyword>
<feature type="transmembrane region" description="Helical" evidence="1">
    <location>
        <begin position="7"/>
        <end position="25"/>
    </location>
</feature>
<dbReference type="RefSeq" id="WP_156900938.1">
    <property type="nucleotide sequence ID" value="NZ_CP091521.1"/>
</dbReference>
<evidence type="ECO:0000256" key="1">
    <source>
        <dbReference type="SAM" id="Phobius"/>
    </source>
</evidence>
<accession>A0A8T9MUA3</accession>
<proteinExistence type="predicted"/>
<protein>
    <submittedName>
        <fullName evidence="2">Uncharacterized protein</fullName>
    </submittedName>
</protein>
<keyword evidence="1" id="KW-0812">Transmembrane</keyword>